<dbReference type="Proteomes" id="UP001154265">
    <property type="component" value="Unassembled WGS sequence"/>
</dbReference>
<keyword evidence="1" id="KW-0812">Transmembrane</keyword>
<gene>
    <name evidence="3" type="ORF">L3556_10240</name>
</gene>
<keyword evidence="1" id="KW-1133">Transmembrane helix</keyword>
<comment type="caution">
    <text evidence="3">The sequence shown here is derived from an EMBL/GenBank/DDBJ whole genome shotgun (WGS) entry which is preliminary data.</text>
</comment>
<feature type="domain" description="Protein-glutamine gamma-glutamyltransferase-like C-terminal" evidence="2">
    <location>
        <begin position="120"/>
        <end position="195"/>
    </location>
</feature>
<protein>
    <submittedName>
        <fullName evidence="3">DUF4129 domain-containing protein</fullName>
    </submittedName>
</protein>
<feature type="transmembrane region" description="Helical" evidence="1">
    <location>
        <begin position="47"/>
        <end position="72"/>
    </location>
</feature>
<evidence type="ECO:0000256" key="1">
    <source>
        <dbReference type="SAM" id="Phobius"/>
    </source>
</evidence>
<proteinExistence type="predicted"/>
<evidence type="ECO:0000313" key="3">
    <source>
        <dbReference type="EMBL" id="MDG2991305.1"/>
    </source>
</evidence>
<reference evidence="3" key="1">
    <citation type="journal article" date="2022" name="Genome Biol. Evol.">
        <title>A New Gene Family Diagnostic for Intracellular Biomineralization of Amorphous Ca Carbonates by Cyanobacteria.</title>
        <authorList>
            <person name="Benzerara K."/>
            <person name="Duprat E."/>
            <person name="Bitard-Feildel T."/>
            <person name="Caumes G."/>
            <person name="Cassier-Chauvat C."/>
            <person name="Chauvat F."/>
            <person name="Dezi M."/>
            <person name="Diop S.I."/>
            <person name="Gaschignard G."/>
            <person name="Gorgen S."/>
            <person name="Gugger M."/>
            <person name="Lopez-Garcia P."/>
            <person name="Millet M."/>
            <person name="Skouri-Panet F."/>
            <person name="Moreira D."/>
            <person name="Callebaut I."/>
        </authorList>
    </citation>
    <scope>NUCLEOTIDE SEQUENCE</scope>
    <source>
        <strain evidence="3">G9</strain>
    </source>
</reference>
<reference evidence="3" key="2">
    <citation type="submission" date="2022-01" db="EMBL/GenBank/DDBJ databases">
        <authorList>
            <person name="Zivanovic Y."/>
            <person name="Moreira D."/>
            <person name="Lopez-Garcia P."/>
        </authorList>
    </citation>
    <scope>NUCLEOTIDE SEQUENCE</scope>
    <source>
        <strain evidence="3">G9</strain>
    </source>
</reference>
<keyword evidence="4" id="KW-1185">Reference proteome</keyword>
<dbReference type="InterPro" id="IPR025403">
    <property type="entry name" value="TgpA-like_C"/>
</dbReference>
<accession>A0ABT6F0D8</accession>
<sequence>MNLYDQIRWNLDRLWQQSNEGVTYLLDRLFESPAASEDQDWTLIDQLVIWVARWLFLVVMGVSLYILGRLLWRWWQRQQQRMINPVQVNSLERPRPVREWLELAQKLQGEEDYAGACRALYMALLVRLEEAGWLRATPSATNVEYLRDLEVQWALGQRSPQVRQGIYQLFQTHTLSYYGRNPISLETLQACQAAYFHVEPNLSPTP</sequence>
<dbReference type="RefSeq" id="WP_277867176.1">
    <property type="nucleotide sequence ID" value="NZ_JAKKUT010000002.1"/>
</dbReference>
<organism evidence="3 4">
    <name type="scientific">Candidatus Synechococcus calcipolaris G9</name>
    <dbReference type="NCBI Taxonomy" id="1497997"/>
    <lineage>
        <taxon>Bacteria</taxon>
        <taxon>Bacillati</taxon>
        <taxon>Cyanobacteriota</taxon>
        <taxon>Cyanophyceae</taxon>
        <taxon>Synechococcales</taxon>
        <taxon>Synechococcaceae</taxon>
        <taxon>Synechococcus</taxon>
    </lineage>
</organism>
<dbReference type="Pfam" id="PF13559">
    <property type="entry name" value="DUF4129"/>
    <property type="match status" value="1"/>
</dbReference>
<evidence type="ECO:0000313" key="4">
    <source>
        <dbReference type="Proteomes" id="UP001154265"/>
    </source>
</evidence>
<dbReference type="EMBL" id="JAKKUT010000002">
    <property type="protein sequence ID" value="MDG2991305.1"/>
    <property type="molecule type" value="Genomic_DNA"/>
</dbReference>
<evidence type="ECO:0000259" key="2">
    <source>
        <dbReference type="Pfam" id="PF13559"/>
    </source>
</evidence>
<name>A0ABT6F0D8_9SYNE</name>
<keyword evidence="1" id="KW-0472">Membrane</keyword>